<organism evidence="2 3">
    <name type="scientific">Pseudooceanicola nitratireducens</name>
    <dbReference type="NCBI Taxonomy" id="517719"/>
    <lineage>
        <taxon>Bacteria</taxon>
        <taxon>Pseudomonadati</taxon>
        <taxon>Pseudomonadota</taxon>
        <taxon>Alphaproteobacteria</taxon>
        <taxon>Rhodobacterales</taxon>
        <taxon>Paracoccaceae</taxon>
        <taxon>Pseudooceanicola</taxon>
    </lineage>
</organism>
<reference evidence="2 3" key="1">
    <citation type="submission" date="2016-10" db="EMBL/GenBank/DDBJ databases">
        <authorList>
            <person name="de Groot N.N."/>
        </authorList>
    </citation>
    <scope>NUCLEOTIDE SEQUENCE [LARGE SCALE GENOMIC DNA]</scope>
    <source>
        <strain evidence="2 3">DSM 29619</strain>
    </source>
</reference>
<evidence type="ECO:0000313" key="2">
    <source>
        <dbReference type="EMBL" id="SFC36096.1"/>
    </source>
</evidence>
<sequence length="186" mass="19697">MKRLFLALAAVAVLAGCTARNPETAPPAELAALKVPNTGPTTLTLYTVINRNTGAGGHTALGVNADERVLFDPAGSFEAQGVVRSGDVLYGFTPPVENAFSSQHARSAYLVNKLEIPVSPQVAQMALQKVKTYGAVGAAHCAQSTSSILQTLPGFEGVERTYYPVNLENQIKRLVTAKETTIIEND</sequence>
<accession>A0A1I1IIM0</accession>
<gene>
    <name evidence="2" type="ORF">SAMN05421762_0680</name>
</gene>
<evidence type="ECO:0000256" key="1">
    <source>
        <dbReference type="SAM" id="SignalP"/>
    </source>
</evidence>
<protein>
    <recommendedName>
        <fullName evidence="4">Lipoprotein</fullName>
    </recommendedName>
</protein>
<name>A0A1I1IIM0_9RHOB</name>
<evidence type="ECO:0000313" key="3">
    <source>
        <dbReference type="Proteomes" id="UP000231644"/>
    </source>
</evidence>
<feature type="chain" id="PRO_5014146654" description="Lipoprotein" evidence="1">
    <location>
        <begin position="16"/>
        <end position="186"/>
    </location>
</feature>
<dbReference type="EMBL" id="FOLX01000001">
    <property type="protein sequence ID" value="SFC36096.1"/>
    <property type="molecule type" value="Genomic_DNA"/>
</dbReference>
<dbReference type="AlphaFoldDB" id="A0A1I1IIM0"/>
<dbReference type="RefSeq" id="WP_093450399.1">
    <property type="nucleotide sequence ID" value="NZ_CAXQIN010000138.1"/>
</dbReference>
<dbReference type="PROSITE" id="PS51257">
    <property type="entry name" value="PROKAR_LIPOPROTEIN"/>
    <property type="match status" value="1"/>
</dbReference>
<feature type="signal peptide" evidence="1">
    <location>
        <begin position="1"/>
        <end position="15"/>
    </location>
</feature>
<keyword evidence="1" id="KW-0732">Signal</keyword>
<proteinExistence type="predicted"/>
<keyword evidence="3" id="KW-1185">Reference proteome</keyword>
<evidence type="ECO:0008006" key="4">
    <source>
        <dbReference type="Google" id="ProtNLM"/>
    </source>
</evidence>
<dbReference type="STRING" id="517719.SAMN05421762_0680"/>
<dbReference type="OrthoDB" id="7666390at2"/>
<dbReference type="Proteomes" id="UP000231644">
    <property type="component" value="Unassembled WGS sequence"/>
</dbReference>